<gene>
    <name evidence="5" type="ORF">GCM10009811_34560</name>
</gene>
<dbReference type="InterPro" id="IPR022893">
    <property type="entry name" value="Shikimate_DH_fam"/>
</dbReference>
<dbReference type="CDD" id="cd01065">
    <property type="entry name" value="NAD_bind_Shikimate_DH"/>
    <property type="match status" value="1"/>
</dbReference>
<dbReference type="InterPro" id="IPR036291">
    <property type="entry name" value="NAD(P)-bd_dom_sf"/>
</dbReference>
<dbReference type="Pfam" id="PF18317">
    <property type="entry name" value="SDH_C"/>
    <property type="match status" value="1"/>
</dbReference>
<evidence type="ECO:0000256" key="2">
    <source>
        <dbReference type="ARBA" id="ARBA00023141"/>
    </source>
</evidence>
<evidence type="ECO:0000313" key="6">
    <source>
        <dbReference type="Proteomes" id="UP001499938"/>
    </source>
</evidence>
<accession>A0ABN2M407</accession>
<dbReference type="InterPro" id="IPR046346">
    <property type="entry name" value="Aminoacid_DH-like_N_sf"/>
</dbReference>
<keyword evidence="2" id="KW-0057">Aromatic amino acid biosynthesis</keyword>
<dbReference type="Gene3D" id="3.40.50.10860">
    <property type="entry name" value="Leucine Dehydrogenase, chain A, domain 1"/>
    <property type="match status" value="1"/>
</dbReference>
<keyword evidence="2" id="KW-0028">Amino-acid biosynthesis</keyword>
<organism evidence="5 6">
    <name type="scientific">Nostocoides veronense</name>
    <dbReference type="NCBI Taxonomy" id="330836"/>
    <lineage>
        <taxon>Bacteria</taxon>
        <taxon>Bacillati</taxon>
        <taxon>Actinomycetota</taxon>
        <taxon>Actinomycetes</taxon>
        <taxon>Micrococcales</taxon>
        <taxon>Intrasporangiaceae</taxon>
        <taxon>Nostocoides</taxon>
    </lineage>
</organism>
<reference evidence="5 6" key="1">
    <citation type="journal article" date="2019" name="Int. J. Syst. Evol. Microbiol.">
        <title>The Global Catalogue of Microorganisms (GCM) 10K type strain sequencing project: providing services to taxonomists for standard genome sequencing and annotation.</title>
        <authorList>
            <consortium name="The Broad Institute Genomics Platform"/>
            <consortium name="The Broad Institute Genome Sequencing Center for Infectious Disease"/>
            <person name="Wu L."/>
            <person name="Ma J."/>
        </authorList>
    </citation>
    <scope>NUCLEOTIDE SEQUENCE [LARGE SCALE GENOMIC DNA]</scope>
    <source>
        <strain evidence="5 6">JCM 15592</strain>
    </source>
</reference>
<proteinExistence type="predicted"/>
<dbReference type="InterPro" id="IPR013708">
    <property type="entry name" value="Shikimate_DH-bd_N"/>
</dbReference>
<dbReference type="PANTHER" id="PTHR21089:SF1">
    <property type="entry name" value="BIFUNCTIONAL 3-DEHYDROQUINATE DEHYDRATASE_SHIKIMATE DEHYDROGENASE, CHLOROPLASTIC"/>
    <property type="match status" value="1"/>
</dbReference>
<comment type="caution">
    <text evidence="5">The sequence shown here is derived from an EMBL/GenBank/DDBJ whole genome shotgun (WGS) entry which is preliminary data.</text>
</comment>
<feature type="domain" description="Shikimate dehydrogenase substrate binding N-terminal" evidence="3">
    <location>
        <begin position="6"/>
        <end position="88"/>
    </location>
</feature>
<name>A0ABN2M407_9MICO</name>
<dbReference type="Gene3D" id="3.40.50.720">
    <property type="entry name" value="NAD(P)-binding Rossmann-like Domain"/>
    <property type="match status" value="1"/>
</dbReference>
<dbReference type="PANTHER" id="PTHR21089">
    <property type="entry name" value="SHIKIMATE DEHYDROGENASE"/>
    <property type="match status" value="1"/>
</dbReference>
<comment type="pathway">
    <text evidence="1">Metabolic intermediate biosynthesis; chorismate biosynthesis; chorismate from D-erythrose 4-phosphate and phosphoenolpyruvate: step 4/7.</text>
</comment>
<keyword evidence="6" id="KW-1185">Reference proteome</keyword>
<dbReference type="NCBIfam" id="NF001311">
    <property type="entry name" value="PRK00258.1-3"/>
    <property type="match status" value="1"/>
</dbReference>
<feature type="domain" description="SDH C-terminal" evidence="4">
    <location>
        <begin position="250"/>
        <end position="277"/>
    </location>
</feature>
<dbReference type="EMBL" id="BAAAPO010000059">
    <property type="protein sequence ID" value="GAA1808310.1"/>
    <property type="molecule type" value="Genomic_DNA"/>
</dbReference>
<dbReference type="Proteomes" id="UP001499938">
    <property type="component" value="Unassembled WGS sequence"/>
</dbReference>
<dbReference type="SUPFAM" id="SSF51735">
    <property type="entry name" value="NAD(P)-binding Rossmann-fold domains"/>
    <property type="match status" value="1"/>
</dbReference>
<evidence type="ECO:0000259" key="4">
    <source>
        <dbReference type="Pfam" id="PF18317"/>
    </source>
</evidence>
<evidence type="ECO:0000313" key="5">
    <source>
        <dbReference type="EMBL" id="GAA1808310.1"/>
    </source>
</evidence>
<protein>
    <submittedName>
        <fullName evidence="5">Shikimate dehydrogenase</fullName>
    </submittedName>
</protein>
<evidence type="ECO:0000256" key="1">
    <source>
        <dbReference type="ARBA" id="ARBA00004871"/>
    </source>
</evidence>
<dbReference type="Pfam" id="PF08501">
    <property type="entry name" value="Shikimate_dh_N"/>
    <property type="match status" value="1"/>
</dbReference>
<dbReference type="InterPro" id="IPR041121">
    <property type="entry name" value="SDH_C"/>
</dbReference>
<evidence type="ECO:0000259" key="3">
    <source>
        <dbReference type="Pfam" id="PF08501"/>
    </source>
</evidence>
<sequence length="286" mass="29979">MPTALVLGAPIAHSLSPVLHRAAYAALGLSDWRYDAAEVDEAAFVSFVAGLGPEVRGLSLTMPLKEVAFEVAETVSDRARLAGAINTLVRTPTGWAADNTDIAGIVAALKAALPDDLRDLDLVHRRSRRTGLIVGAGATARSAMIALAELGCVRVTAAARNPTKALASLSALADRLNLELTVRDLDYWQESKAGFIVSTVPAAGGAVAAEILARHLTNLSGVRMLDVVYADWPTPLASASHAAGATVVSGLDMLVHQAVEQVELMTGRRPDWRDLMEAGHAAVAAR</sequence>
<dbReference type="SUPFAM" id="SSF53223">
    <property type="entry name" value="Aminoacid dehydrogenase-like, N-terminal domain"/>
    <property type="match status" value="1"/>
</dbReference>
<dbReference type="RefSeq" id="WP_344088565.1">
    <property type="nucleotide sequence ID" value="NZ_BAAAPO010000059.1"/>
</dbReference>